<sequence length="580" mass="67559">MLQRSIVSTTRRLLSSFSIPIYNPEFEFQPEFDTETEINSSFSTQTPKPTPPPLTPCPLADTLAHLLISHHNPFHPSESPLQLTGVGFSNELLTQTLLRLRNHSKPAFSLFLWARDHIRLIENGQVSADAYDLIIDSLGRARQFDAVWRVLIEMGQDGVGPTNKTFAVVIRRQVAAGFTREAIRAFDDMEAFIGREPDKEEFCMLLDTLCKYKYPKIAMELFNKRKYKYEPDEKMYTILIYGWCRTSQLDRARKLLDEMIDRGIEPNIVTYNTLLNGICRHVSLHPETRFDRTIKSAEELLREMQRRGIQPDVTSYSIILHVYSRAHKPELTLCKFRAMKEQGISPSIATYTSVVKCLTSCGRLEDAYELLDEMSNDRIQPAPATYNCFFKEYFGRKDVNTALNLYQKMKGTGFFDIHTYHILLRMFIKLERFGPVQKIWKDMCEAGIGPDLDSYTLLVHGLCEKRKWRQACHMFMEMIEKGFLPQKVTFETLYRGLIQADMLQTWRRLKKRVDEEALKFGVEFDKYYLKPYKSYLETTILLRCRLQNVVIYDVVSLYKSTPVQITISAFILNQTFLERE</sequence>
<evidence type="ECO:0000256" key="1">
    <source>
        <dbReference type="ARBA" id="ARBA00022737"/>
    </source>
</evidence>
<dbReference type="InterPro" id="IPR002885">
    <property type="entry name" value="PPR_rpt"/>
</dbReference>
<proteinExistence type="predicted"/>
<feature type="repeat" description="PPR" evidence="3">
    <location>
        <begin position="127"/>
        <end position="161"/>
    </location>
</feature>
<dbReference type="Pfam" id="PF01535">
    <property type="entry name" value="PPR"/>
    <property type="match status" value="1"/>
</dbReference>
<gene>
    <name evidence="4" type="ORF">LUZ62_031337</name>
</gene>
<feature type="repeat" description="PPR" evidence="3">
    <location>
        <begin position="416"/>
        <end position="450"/>
    </location>
</feature>
<name>A0AAV8HU75_9POAL</name>
<dbReference type="EMBL" id="JAMFTS010000001">
    <property type="protein sequence ID" value="KAJ4818771.1"/>
    <property type="molecule type" value="Genomic_DNA"/>
</dbReference>
<organism evidence="4 5">
    <name type="scientific">Rhynchospora pubera</name>
    <dbReference type="NCBI Taxonomy" id="906938"/>
    <lineage>
        <taxon>Eukaryota</taxon>
        <taxon>Viridiplantae</taxon>
        <taxon>Streptophyta</taxon>
        <taxon>Embryophyta</taxon>
        <taxon>Tracheophyta</taxon>
        <taxon>Spermatophyta</taxon>
        <taxon>Magnoliopsida</taxon>
        <taxon>Liliopsida</taxon>
        <taxon>Poales</taxon>
        <taxon>Cyperaceae</taxon>
        <taxon>Cyperoideae</taxon>
        <taxon>Rhynchosporeae</taxon>
        <taxon>Rhynchospora</taxon>
    </lineage>
</organism>
<feature type="repeat" description="PPR" evidence="3">
    <location>
        <begin position="232"/>
        <end position="266"/>
    </location>
</feature>
<dbReference type="Proteomes" id="UP001140206">
    <property type="component" value="Chromosome 1"/>
</dbReference>
<reference evidence="4" key="1">
    <citation type="submission" date="2022-08" db="EMBL/GenBank/DDBJ databases">
        <authorList>
            <person name="Marques A."/>
        </authorList>
    </citation>
    <scope>NUCLEOTIDE SEQUENCE</scope>
    <source>
        <strain evidence="4">RhyPub2mFocal</strain>
        <tissue evidence="4">Leaves</tissue>
    </source>
</reference>
<feature type="repeat" description="PPR" evidence="3">
    <location>
        <begin position="312"/>
        <end position="346"/>
    </location>
</feature>
<keyword evidence="5" id="KW-1185">Reference proteome</keyword>
<evidence type="ECO:0000256" key="2">
    <source>
        <dbReference type="ARBA" id="ARBA00022946"/>
    </source>
</evidence>
<protein>
    <submittedName>
        <fullName evidence="4">Pentatricopeptide repeat-containing protein</fullName>
    </submittedName>
</protein>
<dbReference type="PANTHER" id="PTHR45613:SF65">
    <property type="entry name" value="OS08G0369200 PROTEIN"/>
    <property type="match status" value="1"/>
</dbReference>
<comment type="caution">
    <text evidence="4">The sequence shown here is derived from an EMBL/GenBank/DDBJ whole genome shotgun (WGS) entry which is preliminary data.</text>
</comment>
<evidence type="ECO:0000256" key="3">
    <source>
        <dbReference type="PROSITE-ProRule" id="PRU00708"/>
    </source>
</evidence>
<keyword evidence="2" id="KW-0809">Transit peptide</keyword>
<accession>A0AAV8HU75</accession>
<dbReference type="PROSITE" id="PS51375">
    <property type="entry name" value="PPR"/>
    <property type="match status" value="6"/>
</dbReference>
<dbReference type="Pfam" id="PF13041">
    <property type="entry name" value="PPR_2"/>
    <property type="match status" value="3"/>
</dbReference>
<evidence type="ECO:0000313" key="4">
    <source>
        <dbReference type="EMBL" id="KAJ4818771.1"/>
    </source>
</evidence>
<dbReference type="InterPro" id="IPR011990">
    <property type="entry name" value="TPR-like_helical_dom_sf"/>
</dbReference>
<dbReference type="Gene3D" id="1.25.40.10">
    <property type="entry name" value="Tetratricopeptide repeat domain"/>
    <property type="match status" value="4"/>
</dbReference>
<feature type="repeat" description="PPR" evidence="3">
    <location>
        <begin position="451"/>
        <end position="485"/>
    </location>
</feature>
<dbReference type="NCBIfam" id="TIGR00756">
    <property type="entry name" value="PPR"/>
    <property type="match status" value="5"/>
</dbReference>
<dbReference type="AlphaFoldDB" id="A0AAV8HU75"/>
<dbReference type="Pfam" id="PF13812">
    <property type="entry name" value="PPR_3"/>
    <property type="match status" value="1"/>
</dbReference>
<dbReference type="PANTHER" id="PTHR45613">
    <property type="entry name" value="PENTATRICOPEPTIDE REPEAT-CONTAINING PROTEIN"/>
    <property type="match status" value="1"/>
</dbReference>
<evidence type="ECO:0000313" key="5">
    <source>
        <dbReference type="Proteomes" id="UP001140206"/>
    </source>
</evidence>
<keyword evidence="1" id="KW-0677">Repeat</keyword>
<feature type="repeat" description="PPR" evidence="3">
    <location>
        <begin position="347"/>
        <end position="381"/>
    </location>
</feature>